<dbReference type="RefSeq" id="WP_157748316.1">
    <property type="nucleotide sequence ID" value="NZ_LT607750.1"/>
</dbReference>
<evidence type="ECO:0000313" key="3">
    <source>
        <dbReference type="EMBL" id="SCG78906.1"/>
    </source>
</evidence>
<keyword evidence="2" id="KW-1133">Transmembrane helix</keyword>
<evidence type="ECO:0000256" key="2">
    <source>
        <dbReference type="SAM" id="Phobius"/>
    </source>
</evidence>
<feature type="region of interest" description="Disordered" evidence="1">
    <location>
        <begin position="56"/>
        <end position="81"/>
    </location>
</feature>
<dbReference type="EMBL" id="LT607750">
    <property type="protein sequence ID" value="SCG78906.1"/>
    <property type="molecule type" value="Genomic_DNA"/>
</dbReference>
<keyword evidence="2" id="KW-0812">Transmembrane</keyword>
<evidence type="ECO:0000256" key="1">
    <source>
        <dbReference type="SAM" id="MobiDB-lite"/>
    </source>
</evidence>
<accession>A0A1C5K8W5</accession>
<dbReference type="Proteomes" id="UP000198217">
    <property type="component" value="Chromosome I"/>
</dbReference>
<organism evidence="3 4">
    <name type="scientific">Micromonospora echinaurantiaca</name>
    <dbReference type="NCBI Taxonomy" id="47857"/>
    <lineage>
        <taxon>Bacteria</taxon>
        <taxon>Bacillati</taxon>
        <taxon>Actinomycetota</taxon>
        <taxon>Actinomycetes</taxon>
        <taxon>Micromonosporales</taxon>
        <taxon>Micromonosporaceae</taxon>
        <taxon>Micromonospora</taxon>
    </lineage>
</organism>
<keyword evidence="2" id="KW-0472">Membrane</keyword>
<protein>
    <submittedName>
        <fullName evidence="3">Uncharacterized protein</fullName>
    </submittedName>
</protein>
<keyword evidence="4" id="KW-1185">Reference proteome</keyword>
<sequence length="278" mass="29349">MSHQLFDELIGTPPPARVDVAGIVRRERRARAARRLAGSLAAVLALALAGGVGMAAGGGQPGRAPVPPQAAASSPAPPDTRFRLVFDTPESADASAKRLSREFETALREVAPGARWFWIPDSVDEPRKPDGQPPTFSHNGSDDFVYGGSGVVYRGRKGPLGVSISPDVFDSAGSGQPAGYHWPCELPPGHGDRRYDRVCDEGTTPSGFRMKVETLTGKRNGSVQHIVSIQLPGNRAFDASISNMVGVDEQAVAAQPEAPLSAEELTALAVRIAEQIKA</sequence>
<evidence type="ECO:0000313" key="4">
    <source>
        <dbReference type="Proteomes" id="UP000198217"/>
    </source>
</evidence>
<proteinExistence type="predicted"/>
<feature type="transmembrane region" description="Helical" evidence="2">
    <location>
        <begin position="36"/>
        <end position="57"/>
    </location>
</feature>
<name>A0A1C5K8W5_9ACTN</name>
<reference evidence="3 4" key="1">
    <citation type="submission" date="2016-06" db="EMBL/GenBank/DDBJ databases">
        <authorList>
            <person name="Kjaerup R.B."/>
            <person name="Dalgaard T.S."/>
            <person name="Juul-Madsen H.R."/>
        </authorList>
    </citation>
    <scope>NUCLEOTIDE SEQUENCE [LARGE SCALE GENOMIC DNA]</scope>
    <source>
        <strain evidence="3 4">DSM 43904</strain>
    </source>
</reference>
<dbReference type="AlphaFoldDB" id="A0A1C5K8W5"/>
<gene>
    <name evidence="3" type="ORF">GA0070609_5720</name>
</gene>